<evidence type="ECO:0000313" key="2">
    <source>
        <dbReference type="EMBL" id="KZM22708.1"/>
    </source>
</evidence>
<keyword evidence="3" id="KW-1185">Reference proteome</keyword>
<dbReference type="Proteomes" id="UP000076837">
    <property type="component" value="Unassembled WGS sequence"/>
</dbReference>
<name>A0A163CUZ3_DIDRA</name>
<gene>
    <name evidence="2" type="ORF">ST47_g6124</name>
</gene>
<feature type="compositionally biased region" description="Basic and acidic residues" evidence="1">
    <location>
        <begin position="225"/>
        <end position="236"/>
    </location>
</feature>
<accession>A0A163CUZ3</accession>
<feature type="region of interest" description="Disordered" evidence="1">
    <location>
        <begin position="1"/>
        <end position="65"/>
    </location>
</feature>
<feature type="compositionally biased region" description="Low complexity" evidence="1">
    <location>
        <begin position="456"/>
        <end position="469"/>
    </location>
</feature>
<dbReference type="STRING" id="5454.A0A163CUZ3"/>
<feature type="compositionally biased region" description="Polar residues" evidence="1">
    <location>
        <begin position="7"/>
        <end position="18"/>
    </location>
</feature>
<feature type="region of interest" description="Disordered" evidence="1">
    <location>
        <begin position="181"/>
        <end position="200"/>
    </location>
</feature>
<reference evidence="2 3" key="1">
    <citation type="journal article" date="2016" name="Sci. Rep.">
        <title>Draft genome sequencing and secretome analysis of fungal phytopathogen Ascochyta rabiei provides insight into the necrotrophic effector repertoire.</title>
        <authorList>
            <person name="Verma S."/>
            <person name="Gazara R.K."/>
            <person name="Nizam S."/>
            <person name="Parween S."/>
            <person name="Chattopadhyay D."/>
            <person name="Verma P.K."/>
        </authorList>
    </citation>
    <scope>NUCLEOTIDE SEQUENCE [LARGE SCALE GENOMIC DNA]</scope>
    <source>
        <strain evidence="2 3">ArDII</strain>
    </source>
</reference>
<feature type="compositionally biased region" description="Polar residues" evidence="1">
    <location>
        <begin position="32"/>
        <end position="44"/>
    </location>
</feature>
<feature type="compositionally biased region" description="Basic residues" evidence="1">
    <location>
        <begin position="45"/>
        <end position="56"/>
    </location>
</feature>
<comment type="caution">
    <text evidence="2">The sequence shown here is derived from an EMBL/GenBank/DDBJ whole genome shotgun (WGS) entry which is preliminary data.</text>
</comment>
<organism evidence="2 3">
    <name type="scientific">Didymella rabiei</name>
    <name type="common">Chickpea ascochyta blight fungus</name>
    <name type="synonym">Mycosphaerella rabiei</name>
    <dbReference type="NCBI Taxonomy" id="5454"/>
    <lineage>
        <taxon>Eukaryota</taxon>
        <taxon>Fungi</taxon>
        <taxon>Dikarya</taxon>
        <taxon>Ascomycota</taxon>
        <taxon>Pezizomycotina</taxon>
        <taxon>Dothideomycetes</taxon>
        <taxon>Pleosporomycetidae</taxon>
        <taxon>Pleosporales</taxon>
        <taxon>Pleosporineae</taxon>
        <taxon>Didymellaceae</taxon>
        <taxon>Ascochyta</taxon>
    </lineage>
</organism>
<sequence length="500" mass="54238">MGAAALTSPQPKTLTATAKQKRKKIPKPPSRCLSTSSNMPSTVNKTRKGHKARHKPLGLGTRPGAHKQLPIIIDGDDAIDADEVLEAGPSLASRAFSLPAGLASRIVSLTSGSSADGRKVATSVDPILGFYSSSATLLRQNHTHPDSPQRFRLQRPDEPHLFEERLCSLQSLPRAPLANKLTHQRQGQPANDPPAQPQFQSALSPVVHPRPWQGSGLSNALAPTRDPEDSSHHDRTLSVAPSFADDRSELTLADISDMYLRAKTAQLMCVAPGIPVADLYRLLNDEKGRSEAAKRALSNASQSPSNLLSLSPVALTRATTVPRTTLFAIEDHDRDEIYIKTDLNDPAFMWDNDVPATPPPEPRGLRQNSQAKLKKPTGKSFARPPVRARLSKPAVTCSSKTSKEQATKSTRNALKESTTKKLKGRSAGDINRGVRETSYDRSFIVFDDVLIEESDVTYSGSDDGTTSDTDMNDDETGLSIDMETQSTFNVDILSSPGHKR</sequence>
<feature type="region of interest" description="Disordered" evidence="1">
    <location>
        <begin position="456"/>
        <end position="500"/>
    </location>
</feature>
<dbReference type="AlphaFoldDB" id="A0A163CUZ3"/>
<evidence type="ECO:0000256" key="1">
    <source>
        <dbReference type="SAM" id="MobiDB-lite"/>
    </source>
</evidence>
<proteinExistence type="predicted"/>
<feature type="region of interest" description="Disordered" evidence="1">
    <location>
        <begin position="206"/>
        <end position="236"/>
    </location>
</feature>
<dbReference type="EMBL" id="JYNV01000211">
    <property type="protein sequence ID" value="KZM22708.1"/>
    <property type="molecule type" value="Genomic_DNA"/>
</dbReference>
<evidence type="ECO:0000313" key="3">
    <source>
        <dbReference type="Proteomes" id="UP000076837"/>
    </source>
</evidence>
<protein>
    <submittedName>
        <fullName evidence="2">Uncharacterized protein</fullName>
    </submittedName>
</protein>
<feature type="region of interest" description="Disordered" evidence="1">
    <location>
        <begin position="352"/>
        <end position="428"/>
    </location>
</feature>